<protein>
    <submittedName>
        <fullName evidence="2">Helix-turn-helix transcriptional regulator</fullName>
    </submittedName>
</protein>
<dbReference type="Proteomes" id="UP001148313">
    <property type="component" value="Unassembled WGS sequence"/>
</dbReference>
<feature type="domain" description="HTH cro/C1-type" evidence="1">
    <location>
        <begin position="9"/>
        <end position="63"/>
    </location>
</feature>
<sequence length="116" mass="13233">MINEFALDLKTARKKSGLTQVDCAHLLNVTEPICSRIENGKRMPSVRELCTLSLIYGRNFESLFAGIFKEARIDLRERLTTIPDAPNGWLGRMNRQHTLNSLAERLIDTYPQDNEA</sequence>
<dbReference type="Pfam" id="PF01381">
    <property type="entry name" value="HTH_3"/>
    <property type="match status" value="1"/>
</dbReference>
<dbReference type="SMART" id="SM00530">
    <property type="entry name" value="HTH_XRE"/>
    <property type="match status" value="1"/>
</dbReference>
<dbReference type="InterPro" id="IPR001387">
    <property type="entry name" value="Cro/C1-type_HTH"/>
</dbReference>
<dbReference type="CDD" id="cd00093">
    <property type="entry name" value="HTH_XRE"/>
    <property type="match status" value="1"/>
</dbReference>
<evidence type="ECO:0000313" key="3">
    <source>
        <dbReference type="Proteomes" id="UP001148313"/>
    </source>
</evidence>
<comment type="caution">
    <text evidence="2">The sequence shown here is derived from an EMBL/GenBank/DDBJ whole genome shotgun (WGS) entry which is preliminary data.</text>
</comment>
<dbReference type="RefSeq" id="WP_271090156.1">
    <property type="nucleotide sequence ID" value="NZ_JAPJZH010000008.1"/>
</dbReference>
<dbReference type="SUPFAM" id="SSF47413">
    <property type="entry name" value="lambda repressor-like DNA-binding domains"/>
    <property type="match status" value="1"/>
</dbReference>
<name>A0ABT4VNW9_9HYPH</name>
<keyword evidence="3" id="KW-1185">Reference proteome</keyword>
<dbReference type="Gene3D" id="1.10.260.40">
    <property type="entry name" value="lambda repressor-like DNA-binding domains"/>
    <property type="match status" value="1"/>
</dbReference>
<proteinExistence type="predicted"/>
<accession>A0ABT4VNW9</accession>
<reference evidence="2" key="1">
    <citation type="submission" date="2022-11" db="EMBL/GenBank/DDBJ databases">
        <title>Hoeflea poritis sp. nov., isolated from scleractinian coral Porites lutea.</title>
        <authorList>
            <person name="Zhang G."/>
            <person name="Wei Q."/>
            <person name="Cai L."/>
        </authorList>
    </citation>
    <scope>NUCLEOTIDE SEQUENCE</scope>
    <source>
        <strain evidence="2">E7-10</strain>
    </source>
</reference>
<dbReference type="PROSITE" id="PS50943">
    <property type="entry name" value="HTH_CROC1"/>
    <property type="match status" value="1"/>
</dbReference>
<evidence type="ECO:0000313" key="2">
    <source>
        <dbReference type="EMBL" id="MDA4846408.1"/>
    </source>
</evidence>
<organism evidence="2 3">
    <name type="scientific">Hoeflea poritis</name>
    <dbReference type="NCBI Taxonomy" id="2993659"/>
    <lineage>
        <taxon>Bacteria</taxon>
        <taxon>Pseudomonadati</taxon>
        <taxon>Pseudomonadota</taxon>
        <taxon>Alphaproteobacteria</taxon>
        <taxon>Hyphomicrobiales</taxon>
        <taxon>Rhizobiaceae</taxon>
        <taxon>Hoeflea</taxon>
    </lineage>
</organism>
<evidence type="ECO:0000259" key="1">
    <source>
        <dbReference type="PROSITE" id="PS50943"/>
    </source>
</evidence>
<gene>
    <name evidence="2" type="ORF">OOZ53_13665</name>
</gene>
<dbReference type="EMBL" id="JAPJZH010000008">
    <property type="protein sequence ID" value="MDA4846408.1"/>
    <property type="molecule type" value="Genomic_DNA"/>
</dbReference>
<dbReference type="InterPro" id="IPR010982">
    <property type="entry name" value="Lambda_DNA-bd_dom_sf"/>
</dbReference>